<evidence type="ECO:0000313" key="2">
    <source>
        <dbReference type="EMBL" id="KAF7278894.1"/>
    </source>
</evidence>
<feature type="region of interest" description="Disordered" evidence="1">
    <location>
        <begin position="43"/>
        <end position="69"/>
    </location>
</feature>
<feature type="compositionally biased region" description="Low complexity" evidence="1">
    <location>
        <begin position="271"/>
        <end position="289"/>
    </location>
</feature>
<dbReference type="EMBL" id="JAACXV010000382">
    <property type="protein sequence ID" value="KAF7278894.1"/>
    <property type="molecule type" value="Genomic_DNA"/>
</dbReference>
<feature type="region of interest" description="Disordered" evidence="1">
    <location>
        <begin position="165"/>
        <end position="193"/>
    </location>
</feature>
<name>A0A834MHZ7_RHYFE</name>
<keyword evidence="3" id="KW-1185">Reference proteome</keyword>
<accession>A0A834MHZ7</accession>
<dbReference type="AlphaFoldDB" id="A0A834MHZ7"/>
<organism evidence="2 3">
    <name type="scientific">Rhynchophorus ferrugineus</name>
    <name type="common">Red palm weevil</name>
    <name type="synonym">Curculio ferrugineus</name>
    <dbReference type="NCBI Taxonomy" id="354439"/>
    <lineage>
        <taxon>Eukaryota</taxon>
        <taxon>Metazoa</taxon>
        <taxon>Ecdysozoa</taxon>
        <taxon>Arthropoda</taxon>
        <taxon>Hexapoda</taxon>
        <taxon>Insecta</taxon>
        <taxon>Pterygota</taxon>
        <taxon>Neoptera</taxon>
        <taxon>Endopterygota</taxon>
        <taxon>Coleoptera</taxon>
        <taxon>Polyphaga</taxon>
        <taxon>Cucujiformia</taxon>
        <taxon>Curculionidae</taxon>
        <taxon>Dryophthorinae</taxon>
        <taxon>Rhynchophorus</taxon>
    </lineage>
</organism>
<sequence length="353" mass="39786">MNTNKNENSDQQISPVNLNLSAESGCDSSVCYCRQNFMPKVPCREQESCEEESSSKEVLSEEDSSWKEESSYDVSVSYFGHHLISKESCDQEETSGEKSSSEEDGSLCYCCEKLTCKLSRSSEDDSSSKRESSYCGESSGIDSSSKDELSQDRSECYCAHNLKHKESRNREEPSAEDATWEKDSSCDDPNTDEESHVVFEGFFIQCPGIKPENWKHVHESSSRLSSCENLNEEEYVLPDKPSIGFEGDSYPYSGPEFAFSGSEEESDSSDNGDPSSSSKDSKYSSVEESMNLPLYVSNTEDKEDSLQKLRRQELFYGKPMFSSTPKEGVLLKPDIIYEYLEKKLMDLSLDNNR</sequence>
<feature type="compositionally biased region" description="Basic and acidic residues" evidence="1">
    <location>
        <begin position="168"/>
        <end position="185"/>
    </location>
</feature>
<protein>
    <submittedName>
        <fullName evidence="2">Uncharacterized protein</fullName>
    </submittedName>
</protein>
<evidence type="ECO:0000256" key="1">
    <source>
        <dbReference type="SAM" id="MobiDB-lite"/>
    </source>
</evidence>
<dbReference type="Proteomes" id="UP000625711">
    <property type="component" value="Unassembled WGS sequence"/>
</dbReference>
<evidence type="ECO:0000313" key="3">
    <source>
        <dbReference type="Proteomes" id="UP000625711"/>
    </source>
</evidence>
<reference evidence="2" key="1">
    <citation type="submission" date="2020-08" db="EMBL/GenBank/DDBJ databases">
        <title>Genome sequencing and assembly of the red palm weevil Rhynchophorus ferrugineus.</title>
        <authorList>
            <person name="Dias G.B."/>
            <person name="Bergman C.M."/>
            <person name="Manee M."/>
        </authorList>
    </citation>
    <scope>NUCLEOTIDE SEQUENCE</scope>
    <source>
        <strain evidence="2">AA-2017</strain>
        <tissue evidence="2">Whole larva</tissue>
    </source>
</reference>
<proteinExistence type="predicted"/>
<feature type="region of interest" description="Disordered" evidence="1">
    <location>
        <begin position="238"/>
        <end position="303"/>
    </location>
</feature>
<feature type="region of interest" description="Disordered" evidence="1">
    <location>
        <begin position="119"/>
        <end position="150"/>
    </location>
</feature>
<gene>
    <name evidence="2" type="ORF">GWI33_007841</name>
</gene>
<comment type="caution">
    <text evidence="2">The sequence shown here is derived from an EMBL/GenBank/DDBJ whole genome shotgun (WGS) entry which is preliminary data.</text>
</comment>
<feature type="compositionally biased region" description="Basic and acidic residues" evidence="1">
    <location>
        <begin position="120"/>
        <end position="132"/>
    </location>
</feature>